<dbReference type="RefSeq" id="WP_075775520.1">
    <property type="nucleotide sequence ID" value="NZ_CP019437.1"/>
</dbReference>
<feature type="signal peptide" evidence="1">
    <location>
        <begin position="1"/>
        <end position="24"/>
    </location>
</feature>
<organism evidence="2 3">
    <name type="scientific">Thioclava nitratireducens</name>
    <dbReference type="NCBI Taxonomy" id="1915078"/>
    <lineage>
        <taxon>Bacteria</taxon>
        <taxon>Pseudomonadati</taxon>
        <taxon>Pseudomonadota</taxon>
        <taxon>Alphaproteobacteria</taxon>
        <taxon>Rhodobacterales</taxon>
        <taxon>Paracoccaceae</taxon>
        <taxon>Thioclava</taxon>
    </lineage>
</organism>
<proteinExistence type="predicted"/>
<keyword evidence="3" id="KW-1185">Reference proteome</keyword>
<evidence type="ECO:0000256" key="1">
    <source>
        <dbReference type="SAM" id="SignalP"/>
    </source>
</evidence>
<accession>A0ABN4XEF5</accession>
<protein>
    <submittedName>
        <fullName evidence="2">Uncharacterized protein</fullName>
    </submittedName>
</protein>
<evidence type="ECO:0000313" key="2">
    <source>
        <dbReference type="EMBL" id="AQS48701.1"/>
    </source>
</evidence>
<keyword evidence="1" id="KW-0732">Signal</keyword>
<sequence length="174" mass="17866">MKGFDLILAASAVAAGLLAGPALAEGKGQGADQGLVPWSSDALGISARVPKGWTSDEMPGGGILFSAPDIDPHKTAHVALRAHADAGADLTAAHEQLLHTILLDGDTVLSDEMTEDGFAIRSKDVFGKVTLRKTQRLECAGEAVLASVQIDYPADLAEAMAPLLADVPGTLGCK</sequence>
<dbReference type="EMBL" id="CP019437">
    <property type="protein sequence ID" value="AQS48701.1"/>
    <property type="molecule type" value="Genomic_DNA"/>
</dbReference>
<name>A0ABN4XEF5_9RHOB</name>
<feature type="chain" id="PRO_5047199846" evidence="1">
    <location>
        <begin position="25"/>
        <end position="174"/>
    </location>
</feature>
<gene>
    <name evidence="2" type="ORF">BMG03_13535</name>
</gene>
<reference evidence="2 3" key="1">
    <citation type="submission" date="2017-01" db="EMBL/GenBank/DDBJ databases">
        <title>The complete genome sequence of a sulfur-oxidizing marine bacterium Thioclava sp. 25B10_4T.</title>
        <authorList>
            <person name="Liu Y."/>
            <person name="Lai Q."/>
            <person name="Shao Z."/>
        </authorList>
    </citation>
    <scope>NUCLEOTIDE SEQUENCE [LARGE SCALE GENOMIC DNA]</scope>
    <source>
        <strain evidence="2 3">25B10_4</strain>
    </source>
</reference>
<evidence type="ECO:0000313" key="3">
    <source>
        <dbReference type="Proteomes" id="UP000185622"/>
    </source>
</evidence>
<dbReference type="Proteomes" id="UP000185622">
    <property type="component" value="Chromosome"/>
</dbReference>